<name>A0A9P9KBP3_FUSRE</name>
<comment type="caution">
    <text evidence="2">The sequence shown here is derived from an EMBL/GenBank/DDBJ whole genome shotgun (WGS) entry which is preliminary data.</text>
</comment>
<organism evidence="2 3">
    <name type="scientific">Fusarium redolens</name>
    <dbReference type="NCBI Taxonomy" id="48865"/>
    <lineage>
        <taxon>Eukaryota</taxon>
        <taxon>Fungi</taxon>
        <taxon>Dikarya</taxon>
        <taxon>Ascomycota</taxon>
        <taxon>Pezizomycotina</taxon>
        <taxon>Sordariomycetes</taxon>
        <taxon>Hypocreomycetidae</taxon>
        <taxon>Hypocreales</taxon>
        <taxon>Nectriaceae</taxon>
        <taxon>Fusarium</taxon>
        <taxon>Fusarium redolens species complex</taxon>
    </lineage>
</organism>
<dbReference type="Proteomes" id="UP000720189">
    <property type="component" value="Unassembled WGS sequence"/>
</dbReference>
<dbReference type="GeneID" id="70215596"/>
<feature type="signal peptide" evidence="1">
    <location>
        <begin position="1"/>
        <end position="22"/>
    </location>
</feature>
<gene>
    <name evidence="2" type="ORF">BKA55DRAFT_312211</name>
</gene>
<protein>
    <submittedName>
        <fullName evidence="2">Uncharacterized protein</fullName>
    </submittedName>
</protein>
<keyword evidence="1" id="KW-0732">Signal</keyword>
<keyword evidence="3" id="KW-1185">Reference proteome</keyword>
<dbReference type="AlphaFoldDB" id="A0A9P9KBP3"/>
<proteinExistence type="predicted"/>
<reference evidence="2" key="1">
    <citation type="journal article" date="2021" name="Nat. Commun.">
        <title>Genetic determinants of endophytism in the Arabidopsis root mycobiome.</title>
        <authorList>
            <person name="Mesny F."/>
            <person name="Miyauchi S."/>
            <person name="Thiergart T."/>
            <person name="Pickel B."/>
            <person name="Atanasova L."/>
            <person name="Karlsson M."/>
            <person name="Huettel B."/>
            <person name="Barry K.W."/>
            <person name="Haridas S."/>
            <person name="Chen C."/>
            <person name="Bauer D."/>
            <person name="Andreopoulos W."/>
            <person name="Pangilinan J."/>
            <person name="LaButti K."/>
            <person name="Riley R."/>
            <person name="Lipzen A."/>
            <person name="Clum A."/>
            <person name="Drula E."/>
            <person name="Henrissat B."/>
            <person name="Kohler A."/>
            <person name="Grigoriev I.V."/>
            <person name="Martin F.M."/>
            <person name="Hacquard S."/>
        </authorList>
    </citation>
    <scope>NUCLEOTIDE SEQUENCE</scope>
    <source>
        <strain evidence="2">MPI-CAGE-AT-0023</strain>
    </source>
</reference>
<evidence type="ECO:0000256" key="1">
    <source>
        <dbReference type="SAM" id="SignalP"/>
    </source>
</evidence>
<feature type="chain" id="PRO_5040387438" evidence="1">
    <location>
        <begin position="23"/>
        <end position="128"/>
    </location>
</feature>
<evidence type="ECO:0000313" key="2">
    <source>
        <dbReference type="EMBL" id="KAH7255268.1"/>
    </source>
</evidence>
<dbReference type="EMBL" id="JAGMUX010000006">
    <property type="protein sequence ID" value="KAH7255268.1"/>
    <property type="molecule type" value="Genomic_DNA"/>
</dbReference>
<accession>A0A9P9KBP3</accession>
<dbReference type="RefSeq" id="XP_046050837.1">
    <property type="nucleotide sequence ID" value="XM_046185642.1"/>
</dbReference>
<sequence length="128" mass="14356">MCSRWTPSIFGKSFSWSLFVVAVNVDPSALPIYETWSMKLDGSVYRTINSILRESYCMVLLCHTSAADEIRSVWLCWMGANVGLVAALLLPRDHCDEPNLSVLCIDRFLTKNILDSHMACFACLMSAL</sequence>
<evidence type="ECO:0000313" key="3">
    <source>
        <dbReference type="Proteomes" id="UP000720189"/>
    </source>
</evidence>